<accession>B1F9K6</accession>
<reference evidence="2 3" key="1">
    <citation type="submission" date="2008-03" db="EMBL/GenBank/DDBJ databases">
        <title>Sequencing of the draft genome and assembly of Burkholderia ambifaria IOP40-10.</title>
        <authorList>
            <consortium name="US DOE Joint Genome Institute (JGI-PGF)"/>
            <person name="Copeland A."/>
            <person name="Lucas S."/>
            <person name="Lapidus A."/>
            <person name="Glavina del Rio T."/>
            <person name="Dalin E."/>
            <person name="Tice H."/>
            <person name="Bruce D."/>
            <person name="Goodwin L."/>
            <person name="Pitluck S."/>
            <person name="Larimer F."/>
            <person name="Land M.L."/>
            <person name="Hauser L."/>
            <person name="Tiedje J."/>
            <person name="Richardson P."/>
        </authorList>
    </citation>
    <scope>NUCLEOTIDE SEQUENCE [LARGE SCALE GENOMIC DNA]</scope>
    <source>
        <strain evidence="2 3">IOP40-10</strain>
    </source>
</reference>
<dbReference type="AlphaFoldDB" id="B1F9K6"/>
<name>B1F9K6_9BURK</name>
<dbReference type="PATRIC" id="fig|396596.7.peg.7337"/>
<feature type="region of interest" description="Disordered" evidence="1">
    <location>
        <begin position="41"/>
        <end position="62"/>
    </location>
</feature>
<comment type="caution">
    <text evidence="2">The sequence shown here is derived from an EMBL/GenBank/DDBJ whole genome shotgun (WGS) entry which is preliminary data.</text>
</comment>
<sequence>MDNRTDSPPLISLPESEHRPLSVRAKALVFADQRVERSGRTVEQRFGREQTNLHVPDVGGIN</sequence>
<dbReference type="Proteomes" id="UP000005463">
    <property type="component" value="Unassembled WGS sequence"/>
</dbReference>
<organism evidence="2 3">
    <name type="scientific">Burkholderia ambifaria IOP40-10</name>
    <dbReference type="NCBI Taxonomy" id="396596"/>
    <lineage>
        <taxon>Bacteria</taxon>
        <taxon>Pseudomonadati</taxon>
        <taxon>Pseudomonadota</taxon>
        <taxon>Betaproteobacteria</taxon>
        <taxon>Burkholderiales</taxon>
        <taxon>Burkholderiaceae</taxon>
        <taxon>Burkholderia</taxon>
        <taxon>Burkholderia cepacia complex</taxon>
    </lineage>
</organism>
<proteinExistence type="predicted"/>
<evidence type="ECO:0000313" key="2">
    <source>
        <dbReference type="EMBL" id="EDT05824.1"/>
    </source>
</evidence>
<evidence type="ECO:0000256" key="1">
    <source>
        <dbReference type="SAM" id="MobiDB-lite"/>
    </source>
</evidence>
<dbReference type="RefSeq" id="WP_006749931.1">
    <property type="nucleotide sequence ID" value="NZ_ABLC01000007.1"/>
</dbReference>
<dbReference type="EMBL" id="ABLC01000007">
    <property type="protein sequence ID" value="EDT05824.1"/>
    <property type="molecule type" value="Genomic_DNA"/>
</dbReference>
<protein>
    <submittedName>
        <fullName evidence="2">Uncharacterized protein</fullName>
    </submittedName>
</protein>
<evidence type="ECO:0000313" key="3">
    <source>
        <dbReference type="Proteomes" id="UP000005463"/>
    </source>
</evidence>
<gene>
    <name evidence="2" type="ORF">BamIOP4010DRAFT_0715</name>
</gene>